<dbReference type="Proteomes" id="UP000634136">
    <property type="component" value="Unassembled WGS sequence"/>
</dbReference>
<sequence>MLFEPSSLYSSSSRRRSPNLTIPKHSIFLLVPSPSPTTTLSTVYLRCQSTGSITIAQANQSLYSSPNSHVPRGNRVAIEQGSWSAAKTNLCLGSRQRRRAFTVKFAKCYTLATGHFLDLPPQTIDVC</sequence>
<protein>
    <submittedName>
        <fullName evidence="1">Uncharacterized protein</fullName>
    </submittedName>
</protein>
<accession>A0A834TN04</accession>
<proteinExistence type="predicted"/>
<evidence type="ECO:0000313" key="1">
    <source>
        <dbReference type="EMBL" id="KAF7825463.1"/>
    </source>
</evidence>
<reference evidence="1" key="1">
    <citation type="submission" date="2020-09" db="EMBL/GenBank/DDBJ databases">
        <title>Genome-Enabled Discovery of Anthraquinone Biosynthesis in Senna tora.</title>
        <authorList>
            <person name="Kang S.-H."/>
            <person name="Pandey R.P."/>
            <person name="Lee C.-M."/>
            <person name="Sim J.-S."/>
            <person name="Jeong J.-T."/>
            <person name="Choi B.-S."/>
            <person name="Jung M."/>
            <person name="Ginzburg D."/>
            <person name="Zhao K."/>
            <person name="Won S.Y."/>
            <person name="Oh T.-J."/>
            <person name="Yu Y."/>
            <person name="Kim N.-H."/>
            <person name="Lee O.R."/>
            <person name="Lee T.-H."/>
            <person name="Bashyal P."/>
            <person name="Kim T.-S."/>
            <person name="Lee W.-H."/>
            <person name="Kawkins C."/>
            <person name="Kim C.-K."/>
            <person name="Kim J.S."/>
            <person name="Ahn B.O."/>
            <person name="Rhee S.Y."/>
            <person name="Sohng J.K."/>
        </authorList>
    </citation>
    <scope>NUCLEOTIDE SEQUENCE</scope>
    <source>
        <tissue evidence="1">Leaf</tissue>
    </source>
</reference>
<evidence type="ECO:0000313" key="2">
    <source>
        <dbReference type="Proteomes" id="UP000634136"/>
    </source>
</evidence>
<comment type="caution">
    <text evidence="1">The sequence shown here is derived from an EMBL/GenBank/DDBJ whole genome shotgun (WGS) entry which is preliminary data.</text>
</comment>
<organism evidence="1 2">
    <name type="scientific">Senna tora</name>
    <dbReference type="NCBI Taxonomy" id="362788"/>
    <lineage>
        <taxon>Eukaryota</taxon>
        <taxon>Viridiplantae</taxon>
        <taxon>Streptophyta</taxon>
        <taxon>Embryophyta</taxon>
        <taxon>Tracheophyta</taxon>
        <taxon>Spermatophyta</taxon>
        <taxon>Magnoliopsida</taxon>
        <taxon>eudicotyledons</taxon>
        <taxon>Gunneridae</taxon>
        <taxon>Pentapetalae</taxon>
        <taxon>rosids</taxon>
        <taxon>fabids</taxon>
        <taxon>Fabales</taxon>
        <taxon>Fabaceae</taxon>
        <taxon>Caesalpinioideae</taxon>
        <taxon>Cassia clade</taxon>
        <taxon>Senna</taxon>
    </lineage>
</organism>
<name>A0A834TN04_9FABA</name>
<keyword evidence="2" id="KW-1185">Reference proteome</keyword>
<gene>
    <name evidence="1" type="ORF">G2W53_016627</name>
</gene>
<dbReference type="AlphaFoldDB" id="A0A834TN04"/>
<dbReference type="EMBL" id="JAAIUW010000006">
    <property type="protein sequence ID" value="KAF7825463.1"/>
    <property type="molecule type" value="Genomic_DNA"/>
</dbReference>